<dbReference type="GO" id="GO:0006508">
    <property type="term" value="P:proteolysis"/>
    <property type="evidence" value="ECO:0007669"/>
    <property type="project" value="UniProtKB-KW"/>
</dbReference>
<dbReference type="InterPro" id="IPR001563">
    <property type="entry name" value="Peptidase_S10"/>
</dbReference>
<sequence>MLLPLSLLLVTAGAHLHPFDNAYLDTTLVPKGICGNATSYAGYGRFPPNTMKEVHHDHPINLFFWYFKARNSPDSAPLIIWMNGGPGASSMLALFTENGPCQVDPDLTTRENPWSWNTDYNILYLDQPVHTGFSYDVPTNGTLDLTTGDIDTTQGATSPPNSTTIIPGIFSSQDPTTTANTTANAARHFWNFLQLWQRDSPTLHPTTNPSISIWTESYGGRYGPRFASYTQRQNKRIADGSLTATPIHLSTLGIINGCIDPTTQIPSTADFAYDRNTYGISGLTRQNYSDALLAYAQNGGCHDQIQSCNQLAHTLDPHMQGDAAPANEACQHASDYCQNEVEGPYPFRKQFSNYDITHCYLDPTPDNFHREYLATQRVRDALNVPVNYTGISDAVGAAFNRTGDYVRDGYLGDIAGLLDAGVQVALVYGDRDYACNWVGGERASLAVPYRQAERFRLAGYANITISSADGEEDEEEEKEERVVGQVRQTGLFSFSRIFQAGHTVPTYQPAAAYDIFHRAMQRRDIATGVSPVADDGEYQTSGSWNTTGTRMPVEAVPEPTCYLRSMSATCAENQIEAFREGRAVVRGGVVVEPGVSGGVCPVF</sequence>
<keyword evidence="4 8" id="KW-0732">Signal</keyword>
<feature type="region of interest" description="Disordered" evidence="7">
    <location>
        <begin position="531"/>
        <end position="551"/>
    </location>
</feature>
<dbReference type="Gene3D" id="3.40.50.1820">
    <property type="entry name" value="alpha/beta hydrolase"/>
    <property type="match status" value="1"/>
</dbReference>
<evidence type="ECO:0000256" key="3">
    <source>
        <dbReference type="ARBA" id="ARBA00022670"/>
    </source>
</evidence>
<dbReference type="InterPro" id="IPR029058">
    <property type="entry name" value="AB_hydrolase_fold"/>
</dbReference>
<evidence type="ECO:0000313" key="10">
    <source>
        <dbReference type="Proteomes" id="UP000235023"/>
    </source>
</evidence>
<evidence type="ECO:0000256" key="8">
    <source>
        <dbReference type="SAM" id="SignalP"/>
    </source>
</evidence>
<keyword evidence="5 9" id="KW-0378">Hydrolase</keyword>
<dbReference type="SUPFAM" id="SSF53474">
    <property type="entry name" value="alpha/beta-Hydrolases"/>
    <property type="match status" value="1"/>
</dbReference>
<dbReference type="InterPro" id="IPR033124">
    <property type="entry name" value="Ser_caboxypep_his_AS"/>
</dbReference>
<feature type="chain" id="PRO_5014329428" evidence="8">
    <location>
        <begin position="17"/>
        <end position="603"/>
    </location>
</feature>
<proteinExistence type="inferred from homology"/>
<dbReference type="PANTHER" id="PTHR11802:SF189">
    <property type="entry name" value="CARBOXYPEPTIDASE"/>
    <property type="match status" value="1"/>
</dbReference>
<evidence type="ECO:0000256" key="1">
    <source>
        <dbReference type="ARBA" id="ARBA00009431"/>
    </source>
</evidence>
<dbReference type="PROSITE" id="PS00560">
    <property type="entry name" value="CARBOXYPEPT_SER_HIS"/>
    <property type="match status" value="1"/>
</dbReference>
<organism evidence="9 10">
    <name type="scientific">Aspergillus taichungensis</name>
    <dbReference type="NCBI Taxonomy" id="482145"/>
    <lineage>
        <taxon>Eukaryota</taxon>
        <taxon>Fungi</taxon>
        <taxon>Dikarya</taxon>
        <taxon>Ascomycota</taxon>
        <taxon>Pezizomycotina</taxon>
        <taxon>Eurotiomycetes</taxon>
        <taxon>Eurotiomycetidae</taxon>
        <taxon>Eurotiales</taxon>
        <taxon>Aspergillaceae</taxon>
        <taxon>Aspergillus</taxon>
        <taxon>Aspergillus subgen. Circumdati</taxon>
    </lineage>
</organism>
<dbReference type="Pfam" id="PF00450">
    <property type="entry name" value="Peptidase_S10"/>
    <property type="match status" value="1"/>
</dbReference>
<dbReference type="PRINTS" id="PR00724">
    <property type="entry name" value="CRBOXYPTASEC"/>
</dbReference>
<comment type="similarity">
    <text evidence="1">Belongs to the peptidase S10 family.</text>
</comment>
<dbReference type="OrthoDB" id="443318at2759"/>
<keyword evidence="10" id="KW-1185">Reference proteome</keyword>
<gene>
    <name evidence="9" type="ORF">BDW42DRAFT_200566</name>
</gene>
<protein>
    <submittedName>
        <fullName evidence="9">Alpha/Beta hydrolase protein</fullName>
    </submittedName>
</protein>
<evidence type="ECO:0000256" key="5">
    <source>
        <dbReference type="ARBA" id="ARBA00022801"/>
    </source>
</evidence>
<dbReference type="Proteomes" id="UP000235023">
    <property type="component" value="Unassembled WGS sequence"/>
</dbReference>
<dbReference type="GO" id="GO:0004185">
    <property type="term" value="F:serine-type carboxypeptidase activity"/>
    <property type="evidence" value="ECO:0007669"/>
    <property type="project" value="InterPro"/>
</dbReference>
<feature type="compositionally biased region" description="Polar residues" evidence="7">
    <location>
        <begin position="538"/>
        <end position="549"/>
    </location>
</feature>
<evidence type="ECO:0000256" key="7">
    <source>
        <dbReference type="SAM" id="MobiDB-lite"/>
    </source>
</evidence>
<keyword evidence="6" id="KW-0325">Glycoprotein</keyword>
<reference evidence="10" key="1">
    <citation type="submission" date="2017-12" db="EMBL/GenBank/DDBJ databases">
        <authorList>
            <consortium name="DOE Joint Genome Institute"/>
            <person name="Mondo S.J."/>
            <person name="Kjaerbolling I."/>
            <person name="Vesth T.C."/>
            <person name="Frisvad J.C."/>
            <person name="Nybo J.L."/>
            <person name="Theobald S."/>
            <person name="Kuo A."/>
            <person name="Bowyer P."/>
            <person name="Matsuda Y."/>
            <person name="Lyhne E.K."/>
            <person name="Kogle M.E."/>
            <person name="Clum A."/>
            <person name="Lipzen A."/>
            <person name="Salamov A."/>
            <person name="Ngan C.Y."/>
            <person name="Daum C."/>
            <person name="Chiniquy J."/>
            <person name="Barry K."/>
            <person name="LaButti K."/>
            <person name="Haridas S."/>
            <person name="Simmons B.A."/>
            <person name="Magnuson J.K."/>
            <person name="Mortensen U.H."/>
            <person name="Larsen T.O."/>
            <person name="Grigoriev I.V."/>
            <person name="Baker S.E."/>
            <person name="Andersen M.R."/>
            <person name="Nordberg H.P."/>
            <person name="Cantor M.N."/>
            <person name="Hua S.X."/>
        </authorList>
    </citation>
    <scope>NUCLEOTIDE SEQUENCE [LARGE SCALE GENOMIC DNA]</scope>
    <source>
        <strain evidence="10">IBT 19404</strain>
    </source>
</reference>
<keyword evidence="2" id="KW-0121">Carboxypeptidase</keyword>
<dbReference type="GO" id="GO:0000324">
    <property type="term" value="C:fungal-type vacuole"/>
    <property type="evidence" value="ECO:0007669"/>
    <property type="project" value="TreeGrafter"/>
</dbReference>
<dbReference type="EMBL" id="KZ559530">
    <property type="protein sequence ID" value="PLN82024.1"/>
    <property type="molecule type" value="Genomic_DNA"/>
</dbReference>
<evidence type="ECO:0000256" key="2">
    <source>
        <dbReference type="ARBA" id="ARBA00022645"/>
    </source>
</evidence>
<keyword evidence="3" id="KW-0645">Protease</keyword>
<accession>A0A2J5HX62</accession>
<name>A0A2J5HX62_9EURO</name>
<evidence type="ECO:0000256" key="6">
    <source>
        <dbReference type="ARBA" id="ARBA00023180"/>
    </source>
</evidence>
<feature type="signal peptide" evidence="8">
    <location>
        <begin position="1"/>
        <end position="16"/>
    </location>
</feature>
<evidence type="ECO:0000313" key="9">
    <source>
        <dbReference type="EMBL" id="PLN82024.1"/>
    </source>
</evidence>
<dbReference type="PANTHER" id="PTHR11802">
    <property type="entry name" value="SERINE PROTEASE FAMILY S10 SERINE CARBOXYPEPTIDASE"/>
    <property type="match status" value="1"/>
</dbReference>
<evidence type="ECO:0000256" key="4">
    <source>
        <dbReference type="ARBA" id="ARBA00022729"/>
    </source>
</evidence>
<dbReference type="AlphaFoldDB" id="A0A2J5HX62"/>